<dbReference type="AlphaFoldDB" id="A0AAQ4D8C2"/>
<keyword evidence="2" id="KW-1185">Reference proteome</keyword>
<dbReference type="EMBL" id="JARKHS020033763">
    <property type="protein sequence ID" value="KAK8758712.1"/>
    <property type="molecule type" value="Genomic_DNA"/>
</dbReference>
<organism evidence="1 2">
    <name type="scientific">Amblyomma americanum</name>
    <name type="common">Lone star tick</name>
    <dbReference type="NCBI Taxonomy" id="6943"/>
    <lineage>
        <taxon>Eukaryota</taxon>
        <taxon>Metazoa</taxon>
        <taxon>Ecdysozoa</taxon>
        <taxon>Arthropoda</taxon>
        <taxon>Chelicerata</taxon>
        <taxon>Arachnida</taxon>
        <taxon>Acari</taxon>
        <taxon>Parasitiformes</taxon>
        <taxon>Ixodida</taxon>
        <taxon>Ixodoidea</taxon>
        <taxon>Ixodidae</taxon>
        <taxon>Amblyomminae</taxon>
        <taxon>Amblyomma</taxon>
    </lineage>
</organism>
<gene>
    <name evidence="1" type="ORF">V5799_003654</name>
</gene>
<evidence type="ECO:0000313" key="1">
    <source>
        <dbReference type="EMBL" id="KAK8758712.1"/>
    </source>
</evidence>
<reference evidence="1 2" key="1">
    <citation type="journal article" date="2023" name="Arcadia Sci">
        <title>De novo assembly of a long-read Amblyomma americanum tick genome.</title>
        <authorList>
            <person name="Chou S."/>
            <person name="Poskanzer K.E."/>
            <person name="Rollins M."/>
            <person name="Thuy-Boun P.S."/>
        </authorList>
    </citation>
    <scope>NUCLEOTIDE SEQUENCE [LARGE SCALE GENOMIC DNA]</scope>
    <source>
        <strain evidence="1">F_SG_1</strain>
        <tissue evidence="1">Salivary glands</tissue>
    </source>
</reference>
<evidence type="ECO:0000313" key="2">
    <source>
        <dbReference type="Proteomes" id="UP001321473"/>
    </source>
</evidence>
<name>A0AAQ4D8C2_AMBAM</name>
<sequence length="300" mass="34774">MMAAEDFNNLRVLLQTFEPEELRLLEDENTEWMPRLRSIPPSMIVKCILEALKSFDKEAHRLQGIAWIRCWLMPLEDQRKWKFCRVAEIPTLHGCFEALTRMSSDLKGLNDDASEAPHAWIVRGGSVHACLLAEMIVEERERVERYAVYVSLWTTQHLLAVRCGRHFIRRIKEVVQLAFGSVTFLFGELLGSPEEALKTALSTQSNLSAQARGQRYLIADQKPRECLAVGSHKEQLFTDPGAVDDAEQNASKQRANFPCPERWEDFHSQQELERHYSHVHFEKMKTQHFCSHCPYWSFTT</sequence>
<proteinExistence type="predicted"/>
<protein>
    <submittedName>
        <fullName evidence="1">Uncharacterized protein</fullName>
    </submittedName>
</protein>
<dbReference type="Proteomes" id="UP001321473">
    <property type="component" value="Unassembled WGS sequence"/>
</dbReference>
<comment type="caution">
    <text evidence="1">The sequence shown here is derived from an EMBL/GenBank/DDBJ whole genome shotgun (WGS) entry which is preliminary data.</text>
</comment>
<accession>A0AAQ4D8C2</accession>